<dbReference type="InterPro" id="IPR036388">
    <property type="entry name" value="WH-like_DNA-bd_sf"/>
</dbReference>
<dbReference type="InterPro" id="IPR058163">
    <property type="entry name" value="LysR-type_TF_proteobact-type"/>
</dbReference>
<evidence type="ECO:0000256" key="1">
    <source>
        <dbReference type="ARBA" id="ARBA00009437"/>
    </source>
</evidence>
<evidence type="ECO:0000313" key="7">
    <source>
        <dbReference type="Proteomes" id="UP000241010"/>
    </source>
</evidence>
<dbReference type="Proteomes" id="UP000241010">
    <property type="component" value="Unassembled WGS sequence"/>
</dbReference>
<dbReference type="EMBL" id="PZKG01000002">
    <property type="protein sequence ID" value="PTE23590.1"/>
    <property type="molecule type" value="Genomic_DNA"/>
</dbReference>
<sequence>MDNRAGEMQVFLRVIETGSFSEAARQLLMTPSTVSKLIGRIEARLGVRLLERSTRRLSLTGEGQIYYERSQSLLAELDAIEHDLSRSAASITGTVRVSASVGLGMVAIQPLLPTFWQEYPNIALDLSISDELVDLYLDRTDVAFRVGRLTSSGMTAIRLGSAPRKIVASPDYLRLHGVPKTPADLVGHACLGFNFRRSTAVWPLLEDGQIVDSRVSGPLLANNGETVRRMALAGMGLARMGEFHIREDLASGALVEVLADAIAEDSEDIHAVFLGGEHIPRRVRAFLDFMAPRLRAFLQVPRS</sequence>
<dbReference type="GO" id="GO:0006351">
    <property type="term" value="P:DNA-templated transcription"/>
    <property type="evidence" value="ECO:0007669"/>
    <property type="project" value="TreeGrafter"/>
</dbReference>
<dbReference type="Pfam" id="PF00126">
    <property type="entry name" value="HTH_1"/>
    <property type="match status" value="1"/>
</dbReference>
<dbReference type="Gene3D" id="1.10.10.10">
    <property type="entry name" value="Winged helix-like DNA-binding domain superfamily/Winged helix DNA-binding domain"/>
    <property type="match status" value="1"/>
</dbReference>
<dbReference type="Gene3D" id="3.40.190.290">
    <property type="match status" value="1"/>
</dbReference>
<dbReference type="AlphaFoldDB" id="A0A2T4K0A6"/>
<evidence type="ECO:0000256" key="4">
    <source>
        <dbReference type="ARBA" id="ARBA00023163"/>
    </source>
</evidence>
<dbReference type="InterPro" id="IPR005119">
    <property type="entry name" value="LysR_subst-bd"/>
</dbReference>
<proteinExistence type="inferred from homology"/>
<keyword evidence="4" id="KW-0804">Transcription</keyword>
<evidence type="ECO:0000259" key="5">
    <source>
        <dbReference type="PROSITE" id="PS50931"/>
    </source>
</evidence>
<name>A0A2T4K0A6_9RHOB</name>
<comment type="similarity">
    <text evidence="1">Belongs to the LysR transcriptional regulatory family.</text>
</comment>
<dbReference type="InterPro" id="IPR000847">
    <property type="entry name" value="LysR_HTH_N"/>
</dbReference>
<dbReference type="SUPFAM" id="SSF53850">
    <property type="entry name" value="Periplasmic binding protein-like II"/>
    <property type="match status" value="1"/>
</dbReference>
<evidence type="ECO:0000313" key="6">
    <source>
        <dbReference type="EMBL" id="PTE23590.1"/>
    </source>
</evidence>
<feature type="domain" description="HTH lysR-type" evidence="5">
    <location>
        <begin position="1"/>
        <end position="60"/>
    </location>
</feature>
<dbReference type="GO" id="GO:0043565">
    <property type="term" value="F:sequence-specific DNA binding"/>
    <property type="evidence" value="ECO:0007669"/>
    <property type="project" value="TreeGrafter"/>
</dbReference>
<organism evidence="6 7">
    <name type="scientific">Cereibacter changlensis JA139</name>
    <dbReference type="NCBI Taxonomy" id="1188249"/>
    <lineage>
        <taxon>Bacteria</taxon>
        <taxon>Pseudomonadati</taxon>
        <taxon>Pseudomonadota</taxon>
        <taxon>Alphaproteobacteria</taxon>
        <taxon>Rhodobacterales</taxon>
        <taxon>Paracoccaceae</taxon>
        <taxon>Cereibacter</taxon>
    </lineage>
</organism>
<dbReference type="FunFam" id="1.10.10.10:FF:000001">
    <property type="entry name" value="LysR family transcriptional regulator"/>
    <property type="match status" value="1"/>
</dbReference>
<evidence type="ECO:0000256" key="3">
    <source>
        <dbReference type="ARBA" id="ARBA00023125"/>
    </source>
</evidence>
<protein>
    <submittedName>
        <fullName evidence="6">LysR family transcriptional regulator</fullName>
    </submittedName>
</protein>
<dbReference type="InterPro" id="IPR036390">
    <property type="entry name" value="WH_DNA-bd_sf"/>
</dbReference>
<dbReference type="PROSITE" id="PS50931">
    <property type="entry name" value="HTH_LYSR"/>
    <property type="match status" value="1"/>
</dbReference>
<gene>
    <name evidence="6" type="ORF">C5F48_00790</name>
</gene>
<dbReference type="SUPFAM" id="SSF46785">
    <property type="entry name" value="Winged helix' DNA-binding domain"/>
    <property type="match status" value="1"/>
</dbReference>
<keyword evidence="2" id="KW-0805">Transcription regulation</keyword>
<keyword evidence="3" id="KW-0238">DNA-binding</keyword>
<evidence type="ECO:0000256" key="2">
    <source>
        <dbReference type="ARBA" id="ARBA00023015"/>
    </source>
</evidence>
<dbReference type="RefSeq" id="WP_107662009.1">
    <property type="nucleotide sequence ID" value="NZ_PZKG01000002.1"/>
</dbReference>
<comment type="caution">
    <text evidence="6">The sequence shown here is derived from an EMBL/GenBank/DDBJ whole genome shotgun (WGS) entry which is preliminary data.</text>
</comment>
<keyword evidence="7" id="KW-1185">Reference proteome</keyword>
<dbReference type="PANTHER" id="PTHR30537:SF71">
    <property type="entry name" value="TRANSCRIPTIONAL REGULATORY PROTEIN"/>
    <property type="match status" value="1"/>
</dbReference>
<accession>A0A2T4K0A6</accession>
<dbReference type="PANTHER" id="PTHR30537">
    <property type="entry name" value="HTH-TYPE TRANSCRIPTIONAL REGULATOR"/>
    <property type="match status" value="1"/>
</dbReference>
<dbReference type="GO" id="GO:0003700">
    <property type="term" value="F:DNA-binding transcription factor activity"/>
    <property type="evidence" value="ECO:0007669"/>
    <property type="project" value="InterPro"/>
</dbReference>
<dbReference type="Pfam" id="PF03466">
    <property type="entry name" value="LysR_substrate"/>
    <property type="match status" value="1"/>
</dbReference>
<reference evidence="6 7" key="1">
    <citation type="submission" date="2018-03" db="EMBL/GenBank/DDBJ databases">
        <title>Cereibacter changlensis.</title>
        <authorList>
            <person name="Meyer T.E."/>
            <person name="Miller S."/>
            <person name="Lodha T."/>
            <person name="Gandham S."/>
            <person name="Chintalapati S."/>
            <person name="Chintalapati V.R."/>
        </authorList>
    </citation>
    <scope>NUCLEOTIDE SEQUENCE [LARGE SCALE GENOMIC DNA]</scope>
    <source>
        <strain evidence="6 7">JA139</strain>
    </source>
</reference>
<dbReference type="OrthoDB" id="9813056at2"/>